<feature type="short sequence motif" description="DGA/G" evidence="4">
    <location>
        <begin position="160"/>
        <end position="162"/>
    </location>
</feature>
<organism evidence="6 7">
    <name type="scientific">Lachnospira multipara</name>
    <dbReference type="NCBI Taxonomy" id="28051"/>
    <lineage>
        <taxon>Bacteria</taxon>
        <taxon>Bacillati</taxon>
        <taxon>Bacillota</taxon>
        <taxon>Clostridia</taxon>
        <taxon>Lachnospirales</taxon>
        <taxon>Lachnospiraceae</taxon>
        <taxon>Lachnospira</taxon>
    </lineage>
</organism>
<comment type="caution">
    <text evidence="4">Lacks conserved residue(s) required for the propagation of feature annotation.</text>
</comment>
<feature type="domain" description="PNPLA" evidence="5">
    <location>
        <begin position="5"/>
        <end position="173"/>
    </location>
</feature>
<dbReference type="GO" id="GO:0016787">
    <property type="term" value="F:hydrolase activity"/>
    <property type="evidence" value="ECO:0007669"/>
    <property type="project" value="UniProtKB-UniRule"/>
</dbReference>
<keyword evidence="7" id="KW-1185">Reference proteome</keyword>
<dbReference type="GO" id="GO:0016042">
    <property type="term" value="P:lipid catabolic process"/>
    <property type="evidence" value="ECO:0007669"/>
    <property type="project" value="UniProtKB-UniRule"/>
</dbReference>
<dbReference type="STRING" id="1410661.GCA_000702205_01770"/>
<evidence type="ECO:0000313" key="6">
    <source>
        <dbReference type="EMBL" id="SEF87349.1"/>
    </source>
</evidence>
<reference evidence="6 7" key="1">
    <citation type="submission" date="2016-10" db="EMBL/GenBank/DDBJ databases">
        <authorList>
            <person name="de Groot N.N."/>
        </authorList>
    </citation>
    <scope>NUCLEOTIDE SEQUENCE [LARGE SCALE GENOMIC DNA]</scope>
    <source>
        <strain evidence="6 7">D15d</strain>
    </source>
</reference>
<evidence type="ECO:0000256" key="2">
    <source>
        <dbReference type="ARBA" id="ARBA00022963"/>
    </source>
</evidence>
<dbReference type="InterPro" id="IPR050301">
    <property type="entry name" value="NTE"/>
</dbReference>
<dbReference type="Gene3D" id="3.40.1090.10">
    <property type="entry name" value="Cytosolic phospholipase A2 catalytic domain"/>
    <property type="match status" value="2"/>
</dbReference>
<dbReference type="InterPro" id="IPR037483">
    <property type="entry name" value="YjjU-like"/>
</dbReference>
<name>A0A1H5VJ63_9FIRM</name>
<dbReference type="PANTHER" id="PTHR14226">
    <property type="entry name" value="NEUROPATHY TARGET ESTERASE/SWISS CHEESE D.MELANOGASTER"/>
    <property type="match status" value="1"/>
</dbReference>
<dbReference type="InterPro" id="IPR002641">
    <property type="entry name" value="PNPLA_dom"/>
</dbReference>
<feature type="active site" description="Proton acceptor" evidence="4">
    <location>
        <position position="160"/>
    </location>
</feature>
<protein>
    <submittedName>
        <fullName evidence="6">Predicted phospholipase, patatin/cPLA2 family</fullName>
    </submittedName>
</protein>
<evidence type="ECO:0000256" key="3">
    <source>
        <dbReference type="ARBA" id="ARBA00023098"/>
    </source>
</evidence>
<keyword evidence="1 4" id="KW-0378">Hydrolase</keyword>
<dbReference type="PANTHER" id="PTHR14226:SF25">
    <property type="entry name" value="PHOSPHOESTERASE"/>
    <property type="match status" value="1"/>
</dbReference>
<dbReference type="InterPro" id="IPR016035">
    <property type="entry name" value="Acyl_Trfase/lysoPLipase"/>
</dbReference>
<dbReference type="RefSeq" id="WP_103953064.1">
    <property type="nucleotide sequence ID" value="NZ_FNUL01000011.1"/>
</dbReference>
<sequence length="283" mass="32080">MKTGIVFEGGAFRSIYSCGVMDALLELDFMPDYIIGVSAGAAYAASYASKQVGRNLKIIMDYRDDKRYMGLLNMLDPGNRSLYGLDFAYETIPNELVPFDYDAFREYKGEFYCVVTNVETGKPEYLPYTGLDKTNTVLKATCALPVFFPYININGTNYMDGGLSDSIPVERALADGCDKLLVVLTREPGYTKTTSSVTKQAAKIYKNKPELARDLLTRADKYNRQLERLDRLEREGKAYVMRPVSTKGFKRTEKDKTKILSLYNDGYNQTYNQIEAIRDFFKA</sequence>
<keyword evidence="2 4" id="KW-0442">Lipid degradation</keyword>
<evidence type="ECO:0000256" key="1">
    <source>
        <dbReference type="ARBA" id="ARBA00022801"/>
    </source>
</evidence>
<keyword evidence="3 4" id="KW-0443">Lipid metabolism</keyword>
<evidence type="ECO:0000313" key="7">
    <source>
        <dbReference type="Proteomes" id="UP000236726"/>
    </source>
</evidence>
<dbReference type="InterPro" id="IPR045943">
    <property type="entry name" value="DUF6363"/>
</dbReference>
<dbReference type="CDD" id="cd07208">
    <property type="entry name" value="Pat_hypo_Ecoli_yjju_like"/>
    <property type="match status" value="1"/>
</dbReference>
<feature type="short sequence motif" description="GXSXG" evidence="4">
    <location>
        <begin position="36"/>
        <end position="40"/>
    </location>
</feature>
<evidence type="ECO:0000259" key="5">
    <source>
        <dbReference type="PROSITE" id="PS51635"/>
    </source>
</evidence>
<dbReference type="Proteomes" id="UP000236726">
    <property type="component" value="Unassembled WGS sequence"/>
</dbReference>
<feature type="active site" description="Nucleophile" evidence="4">
    <location>
        <position position="38"/>
    </location>
</feature>
<dbReference type="AlphaFoldDB" id="A0A1H5VJ63"/>
<gene>
    <name evidence="6" type="ORF">SAMN05216537_11174</name>
</gene>
<dbReference type="Pfam" id="PF19890">
    <property type="entry name" value="DUF6363"/>
    <property type="match status" value="1"/>
</dbReference>
<proteinExistence type="predicted"/>
<dbReference type="SUPFAM" id="SSF52151">
    <property type="entry name" value="FabD/lysophospholipase-like"/>
    <property type="match status" value="1"/>
</dbReference>
<dbReference type="EMBL" id="FNUL01000011">
    <property type="protein sequence ID" value="SEF87349.1"/>
    <property type="molecule type" value="Genomic_DNA"/>
</dbReference>
<evidence type="ECO:0000256" key="4">
    <source>
        <dbReference type="PROSITE-ProRule" id="PRU01161"/>
    </source>
</evidence>
<dbReference type="PROSITE" id="PS51635">
    <property type="entry name" value="PNPLA"/>
    <property type="match status" value="1"/>
</dbReference>
<accession>A0A1H5VJ63</accession>
<dbReference type="Pfam" id="PF01734">
    <property type="entry name" value="Patatin"/>
    <property type="match status" value="1"/>
</dbReference>